<evidence type="ECO:0000313" key="1">
    <source>
        <dbReference type="EMBL" id="KAJ9053105.1"/>
    </source>
</evidence>
<evidence type="ECO:0000313" key="2">
    <source>
        <dbReference type="Proteomes" id="UP001165960"/>
    </source>
</evidence>
<dbReference type="Proteomes" id="UP001165960">
    <property type="component" value="Unassembled WGS sequence"/>
</dbReference>
<dbReference type="EMBL" id="QTSX02006558">
    <property type="protein sequence ID" value="KAJ9053105.1"/>
    <property type="molecule type" value="Genomic_DNA"/>
</dbReference>
<accession>A0ACC2RSQ2</accession>
<keyword evidence="2" id="KW-1185">Reference proteome</keyword>
<proteinExistence type="predicted"/>
<organism evidence="1 2">
    <name type="scientific">Entomophthora muscae</name>
    <dbReference type="NCBI Taxonomy" id="34485"/>
    <lineage>
        <taxon>Eukaryota</taxon>
        <taxon>Fungi</taxon>
        <taxon>Fungi incertae sedis</taxon>
        <taxon>Zoopagomycota</taxon>
        <taxon>Entomophthoromycotina</taxon>
        <taxon>Entomophthoromycetes</taxon>
        <taxon>Entomophthorales</taxon>
        <taxon>Entomophthoraceae</taxon>
        <taxon>Entomophthora</taxon>
    </lineage>
</organism>
<comment type="caution">
    <text evidence="1">The sequence shown here is derived from an EMBL/GenBank/DDBJ whole genome shotgun (WGS) entry which is preliminary data.</text>
</comment>
<name>A0ACC2RSQ2_9FUNG</name>
<gene>
    <name evidence="1" type="ORF">DSO57_1027543</name>
</gene>
<protein>
    <submittedName>
        <fullName evidence="1">Uncharacterized protein</fullName>
    </submittedName>
</protein>
<sequence>MSLFCFNSACTQLSLFCCTSNTIMACCLSLKILGVYFKSSLSKEKVQHQLFSCTKTDIVISDVKF</sequence>
<reference evidence="1" key="1">
    <citation type="submission" date="2022-04" db="EMBL/GenBank/DDBJ databases">
        <title>Genome of the entomopathogenic fungus Entomophthora muscae.</title>
        <authorList>
            <person name="Elya C."/>
            <person name="Lovett B.R."/>
            <person name="Lee E."/>
            <person name="Macias A.M."/>
            <person name="Hajek A.E."/>
            <person name="De Bivort B.L."/>
            <person name="Kasson M.T."/>
            <person name="De Fine Licht H.H."/>
            <person name="Stajich J.E."/>
        </authorList>
    </citation>
    <scope>NUCLEOTIDE SEQUENCE</scope>
    <source>
        <strain evidence="1">Berkeley</strain>
    </source>
</reference>